<evidence type="ECO:0000256" key="3">
    <source>
        <dbReference type="ARBA" id="ARBA00022630"/>
    </source>
</evidence>
<dbReference type="SUPFAM" id="SSF56645">
    <property type="entry name" value="Acyl-CoA dehydrogenase NM domain-like"/>
    <property type="match status" value="1"/>
</dbReference>
<dbReference type="Gene3D" id="2.40.110.10">
    <property type="entry name" value="Butyryl-CoA Dehydrogenase, subunit A, domain 2"/>
    <property type="match status" value="1"/>
</dbReference>
<dbReference type="EMBL" id="VIWU01000001">
    <property type="protein sequence ID" value="TWF77602.1"/>
    <property type="molecule type" value="Genomic_DNA"/>
</dbReference>
<dbReference type="PANTHER" id="PTHR43884:SF40">
    <property type="entry name" value="ACYL-COA DEHYDROGENASE"/>
    <property type="match status" value="1"/>
</dbReference>
<comment type="cofactor">
    <cofactor evidence="1 6">
        <name>FAD</name>
        <dbReference type="ChEBI" id="CHEBI:57692"/>
    </cofactor>
</comment>
<protein>
    <submittedName>
        <fullName evidence="10">Acyl-CoA dehydrogenase</fullName>
    </submittedName>
</protein>
<dbReference type="Gene3D" id="1.20.140.10">
    <property type="entry name" value="Butyryl-CoA Dehydrogenase, subunit A, domain 3"/>
    <property type="match status" value="1"/>
</dbReference>
<dbReference type="Gene3D" id="1.10.540.10">
    <property type="entry name" value="Acyl-CoA dehydrogenase/oxidase, N-terminal domain"/>
    <property type="match status" value="1"/>
</dbReference>
<comment type="caution">
    <text evidence="10">The sequence shown here is derived from an EMBL/GenBank/DDBJ whole genome shotgun (WGS) entry which is preliminary data.</text>
</comment>
<dbReference type="Pfam" id="PF02770">
    <property type="entry name" value="Acyl-CoA_dh_M"/>
    <property type="match status" value="1"/>
</dbReference>
<keyword evidence="5 6" id="KW-0560">Oxidoreductase</keyword>
<dbReference type="RefSeq" id="WP_147256744.1">
    <property type="nucleotide sequence ID" value="NZ_VIWU01000001.1"/>
</dbReference>
<comment type="similarity">
    <text evidence="2 6">Belongs to the acyl-CoA dehydrogenase family.</text>
</comment>
<dbReference type="OrthoDB" id="2769798at2"/>
<feature type="domain" description="Acyl-CoA dehydrogenase/oxidase N-terminal" evidence="9">
    <location>
        <begin position="10"/>
        <end position="121"/>
    </location>
</feature>
<evidence type="ECO:0000259" key="9">
    <source>
        <dbReference type="Pfam" id="PF02771"/>
    </source>
</evidence>
<sequence length="389" mass="42094">MPTDAQLTDDEYRKLRETITSAIWDELDPLEQRIEDEERIPYDIVLPVLRRCGAFGLLVPRRFGGSGLSIARYLPIIAEFAKIQGGIRVLVHVHNSFAHALSEIGDPAQQAALLPGAATGERSLAFALTEPDHGSGADLGTVARRDGDGYVLDGRKWLITNSDIASHFMVFAKTAPGAVSALLVERGAPGLTIEPLPETMGCKGGEHGLLTLDGVRVAAPALVGREGQGQEHLERALEISRVFIAASSLGTAERSLELSLRHAQSRVTFGRPIAERQAVQRYLAEMAIDVYALRGMLADAAAKWDAGGRIPAESSMVKQFGLEAVGRVTDRALLVHGGIGYTRRHPVERLYRDARLNWLEEGTPTIQYLVTARELVAGYAFADAFDGAA</sequence>
<dbReference type="SUPFAM" id="SSF47203">
    <property type="entry name" value="Acyl-CoA dehydrogenase C-terminal domain-like"/>
    <property type="match status" value="1"/>
</dbReference>
<dbReference type="GO" id="GO:0050660">
    <property type="term" value="F:flavin adenine dinucleotide binding"/>
    <property type="evidence" value="ECO:0007669"/>
    <property type="project" value="InterPro"/>
</dbReference>
<gene>
    <name evidence="10" type="ORF">FHX44_113514</name>
</gene>
<keyword evidence="3 6" id="KW-0285">Flavoprotein</keyword>
<proteinExistence type="inferred from homology"/>
<dbReference type="PANTHER" id="PTHR43884">
    <property type="entry name" value="ACYL-COA DEHYDROGENASE"/>
    <property type="match status" value="1"/>
</dbReference>
<dbReference type="InterPro" id="IPR013786">
    <property type="entry name" value="AcylCoA_DH/ox_N"/>
</dbReference>
<evidence type="ECO:0000259" key="7">
    <source>
        <dbReference type="Pfam" id="PF00441"/>
    </source>
</evidence>
<dbReference type="InterPro" id="IPR037069">
    <property type="entry name" value="AcylCoA_DH/ox_N_sf"/>
</dbReference>
<evidence type="ECO:0000256" key="5">
    <source>
        <dbReference type="ARBA" id="ARBA00023002"/>
    </source>
</evidence>
<dbReference type="InterPro" id="IPR006091">
    <property type="entry name" value="Acyl-CoA_Oxase/DH_mid-dom"/>
</dbReference>
<evidence type="ECO:0000256" key="4">
    <source>
        <dbReference type="ARBA" id="ARBA00022827"/>
    </source>
</evidence>
<dbReference type="Pfam" id="PF02771">
    <property type="entry name" value="Acyl-CoA_dh_N"/>
    <property type="match status" value="1"/>
</dbReference>
<evidence type="ECO:0000256" key="2">
    <source>
        <dbReference type="ARBA" id="ARBA00009347"/>
    </source>
</evidence>
<dbReference type="InterPro" id="IPR046373">
    <property type="entry name" value="Acyl-CoA_Oxase/DH_mid-dom_sf"/>
</dbReference>
<evidence type="ECO:0000259" key="8">
    <source>
        <dbReference type="Pfam" id="PF02770"/>
    </source>
</evidence>
<evidence type="ECO:0000256" key="1">
    <source>
        <dbReference type="ARBA" id="ARBA00001974"/>
    </source>
</evidence>
<dbReference type="FunFam" id="1.20.140.10:FF:000001">
    <property type="entry name" value="Acyl-CoA dehydrogenase"/>
    <property type="match status" value="1"/>
</dbReference>
<organism evidence="10 11">
    <name type="scientific">Pseudonocardia hierapolitana</name>
    <dbReference type="NCBI Taxonomy" id="1128676"/>
    <lineage>
        <taxon>Bacteria</taxon>
        <taxon>Bacillati</taxon>
        <taxon>Actinomycetota</taxon>
        <taxon>Actinomycetes</taxon>
        <taxon>Pseudonocardiales</taxon>
        <taxon>Pseudonocardiaceae</taxon>
        <taxon>Pseudonocardia</taxon>
    </lineage>
</organism>
<name>A0A561SRY8_9PSEU</name>
<dbReference type="CDD" id="cd00567">
    <property type="entry name" value="ACAD"/>
    <property type="match status" value="1"/>
</dbReference>
<evidence type="ECO:0000256" key="6">
    <source>
        <dbReference type="RuleBase" id="RU362125"/>
    </source>
</evidence>
<dbReference type="AlphaFoldDB" id="A0A561SRY8"/>
<reference evidence="10 11" key="1">
    <citation type="submission" date="2019-06" db="EMBL/GenBank/DDBJ databases">
        <title>Sequencing the genomes of 1000 actinobacteria strains.</title>
        <authorList>
            <person name="Klenk H.-P."/>
        </authorList>
    </citation>
    <scope>NUCLEOTIDE SEQUENCE [LARGE SCALE GENOMIC DNA]</scope>
    <source>
        <strain evidence="10 11">DSM 45671</strain>
    </source>
</reference>
<dbReference type="PIRSF" id="PIRSF016578">
    <property type="entry name" value="HsaA"/>
    <property type="match status" value="1"/>
</dbReference>
<dbReference type="Pfam" id="PF00441">
    <property type="entry name" value="Acyl-CoA_dh_1"/>
    <property type="match status" value="1"/>
</dbReference>
<dbReference type="InterPro" id="IPR009100">
    <property type="entry name" value="AcylCoA_DH/oxidase_NM_dom_sf"/>
</dbReference>
<dbReference type="GO" id="GO:0003995">
    <property type="term" value="F:acyl-CoA dehydrogenase activity"/>
    <property type="evidence" value="ECO:0007669"/>
    <property type="project" value="TreeGrafter"/>
</dbReference>
<evidence type="ECO:0000313" key="10">
    <source>
        <dbReference type="EMBL" id="TWF77602.1"/>
    </source>
</evidence>
<dbReference type="Proteomes" id="UP000321261">
    <property type="component" value="Unassembled WGS sequence"/>
</dbReference>
<keyword evidence="4 6" id="KW-0274">FAD</keyword>
<feature type="domain" description="Acyl-CoA oxidase/dehydrogenase middle" evidence="8">
    <location>
        <begin position="125"/>
        <end position="215"/>
    </location>
</feature>
<evidence type="ECO:0000313" key="11">
    <source>
        <dbReference type="Proteomes" id="UP000321261"/>
    </source>
</evidence>
<dbReference type="InterPro" id="IPR009075">
    <property type="entry name" value="AcylCo_DH/oxidase_C"/>
</dbReference>
<accession>A0A561SRY8</accession>
<keyword evidence="11" id="KW-1185">Reference proteome</keyword>
<dbReference type="InterPro" id="IPR036250">
    <property type="entry name" value="AcylCo_DH-like_C"/>
</dbReference>
<feature type="domain" description="Acyl-CoA dehydrogenase/oxidase C-terminal" evidence="7">
    <location>
        <begin position="227"/>
        <end position="375"/>
    </location>
</feature>